<dbReference type="EMBL" id="LFYR01001173">
    <property type="protein sequence ID" value="KMZ64162.1"/>
    <property type="molecule type" value="Genomic_DNA"/>
</dbReference>
<evidence type="ECO:0000256" key="2">
    <source>
        <dbReference type="ARBA" id="ARBA00022737"/>
    </source>
</evidence>
<evidence type="ECO:0000259" key="7">
    <source>
        <dbReference type="PROSITE" id="PS50090"/>
    </source>
</evidence>
<evidence type="ECO:0000256" key="3">
    <source>
        <dbReference type="ARBA" id="ARBA00023015"/>
    </source>
</evidence>
<dbReference type="InterPro" id="IPR001005">
    <property type="entry name" value="SANT/Myb"/>
</dbReference>
<evidence type="ECO:0000256" key="6">
    <source>
        <dbReference type="ARBA" id="ARBA00023242"/>
    </source>
</evidence>
<dbReference type="SUPFAM" id="SSF46689">
    <property type="entry name" value="Homeodomain-like"/>
    <property type="match status" value="1"/>
</dbReference>
<evidence type="ECO:0000256" key="5">
    <source>
        <dbReference type="ARBA" id="ARBA00023163"/>
    </source>
</evidence>
<dbReference type="InterPro" id="IPR009057">
    <property type="entry name" value="Homeodomain-like_sf"/>
</dbReference>
<dbReference type="GO" id="GO:0005634">
    <property type="term" value="C:nucleus"/>
    <property type="evidence" value="ECO:0000318"/>
    <property type="project" value="GO_Central"/>
</dbReference>
<keyword evidence="5" id="KW-0804">Transcription</keyword>
<dbReference type="PROSITE" id="PS50090">
    <property type="entry name" value="MYB_LIKE"/>
    <property type="match status" value="2"/>
</dbReference>
<organism evidence="9 10">
    <name type="scientific">Zostera marina</name>
    <name type="common">Eelgrass</name>
    <dbReference type="NCBI Taxonomy" id="29655"/>
    <lineage>
        <taxon>Eukaryota</taxon>
        <taxon>Viridiplantae</taxon>
        <taxon>Streptophyta</taxon>
        <taxon>Embryophyta</taxon>
        <taxon>Tracheophyta</taxon>
        <taxon>Spermatophyta</taxon>
        <taxon>Magnoliopsida</taxon>
        <taxon>Liliopsida</taxon>
        <taxon>Zosteraceae</taxon>
        <taxon>Zostera</taxon>
    </lineage>
</organism>
<sequence>MGRYSDGFKQKLRKGLWSPEEDEKLTKHVTNHGHGCWSSVPKQAGLQRCGKSCRLRWINYLRPDLKRGTFSETEEKLIIELHGVLGNRWSQIAAQLPGRTDNEIKNFWNSCIKKKLRQQGIDPKTHEPLLDAQPPPDLVTIPTASGISETTDCSFALNYVPDMWFNKTTSSTGLVDVNSEFGSCSTLASVLPSVQSSVGLKPSIFSKGEVSPGIHYSWEGGSSSTGSGTSGNSKNSFIDGMFPWAEFIPEKEQEHSEEAFKWSEFLDGSQNVGGGDAEFGMDGLSDWALEQPQMAVSDIFGKDFQRLSAGFGQL</sequence>
<feature type="domain" description="Myb-like" evidence="7">
    <location>
        <begin position="9"/>
        <end position="61"/>
    </location>
</feature>
<evidence type="ECO:0000313" key="10">
    <source>
        <dbReference type="Proteomes" id="UP000036987"/>
    </source>
</evidence>
<dbReference type="PANTHER" id="PTHR47997">
    <property type="entry name" value="MYB DOMAIN PROTEIN 55"/>
    <property type="match status" value="1"/>
</dbReference>
<dbReference type="Proteomes" id="UP000036987">
    <property type="component" value="Unassembled WGS sequence"/>
</dbReference>
<dbReference type="InterPro" id="IPR017930">
    <property type="entry name" value="Myb_dom"/>
</dbReference>
<protein>
    <submittedName>
        <fullName evidence="9">Myb domain protein 61</fullName>
    </submittedName>
</protein>
<dbReference type="OrthoDB" id="2143914at2759"/>
<dbReference type="CDD" id="cd00167">
    <property type="entry name" value="SANT"/>
    <property type="match status" value="2"/>
</dbReference>
<name>A0A0K9P7G8_ZOSMR</name>
<dbReference type="GO" id="GO:0006355">
    <property type="term" value="P:regulation of DNA-templated transcription"/>
    <property type="evidence" value="ECO:0000318"/>
    <property type="project" value="GO_Central"/>
</dbReference>
<comment type="subcellular location">
    <subcellularLocation>
        <location evidence="1">Nucleus</location>
    </subcellularLocation>
</comment>
<dbReference type="AlphaFoldDB" id="A0A0K9P7G8"/>
<feature type="domain" description="HTH myb-type" evidence="8">
    <location>
        <begin position="62"/>
        <end position="116"/>
    </location>
</feature>
<keyword evidence="3" id="KW-0805">Transcription regulation</keyword>
<dbReference type="SMART" id="SM00717">
    <property type="entry name" value="SANT"/>
    <property type="match status" value="2"/>
</dbReference>
<reference evidence="10" key="1">
    <citation type="journal article" date="2016" name="Nature">
        <title>The genome of the seagrass Zostera marina reveals angiosperm adaptation to the sea.</title>
        <authorList>
            <person name="Olsen J.L."/>
            <person name="Rouze P."/>
            <person name="Verhelst B."/>
            <person name="Lin Y.-C."/>
            <person name="Bayer T."/>
            <person name="Collen J."/>
            <person name="Dattolo E."/>
            <person name="De Paoli E."/>
            <person name="Dittami S."/>
            <person name="Maumus F."/>
            <person name="Michel G."/>
            <person name="Kersting A."/>
            <person name="Lauritano C."/>
            <person name="Lohaus R."/>
            <person name="Toepel M."/>
            <person name="Tonon T."/>
            <person name="Vanneste K."/>
            <person name="Amirebrahimi M."/>
            <person name="Brakel J."/>
            <person name="Bostroem C."/>
            <person name="Chovatia M."/>
            <person name="Grimwood J."/>
            <person name="Jenkins J.W."/>
            <person name="Jueterbock A."/>
            <person name="Mraz A."/>
            <person name="Stam W.T."/>
            <person name="Tice H."/>
            <person name="Bornberg-Bauer E."/>
            <person name="Green P.J."/>
            <person name="Pearson G.A."/>
            <person name="Procaccini G."/>
            <person name="Duarte C.M."/>
            <person name="Schmutz J."/>
            <person name="Reusch T.B.H."/>
            <person name="Van de Peer Y."/>
        </authorList>
    </citation>
    <scope>NUCLEOTIDE SEQUENCE [LARGE SCALE GENOMIC DNA]</scope>
    <source>
        <strain evidence="10">cv. Finnish</strain>
    </source>
</reference>
<dbReference type="GO" id="GO:0000976">
    <property type="term" value="F:transcription cis-regulatory region binding"/>
    <property type="evidence" value="ECO:0000318"/>
    <property type="project" value="GO_Central"/>
</dbReference>
<feature type="domain" description="Myb-like" evidence="7">
    <location>
        <begin position="62"/>
        <end position="112"/>
    </location>
</feature>
<keyword evidence="2" id="KW-0677">Repeat</keyword>
<dbReference type="FunFam" id="1.10.10.60:FF:000394">
    <property type="entry name" value="MYB transcription factor"/>
    <property type="match status" value="1"/>
</dbReference>
<dbReference type="FunFam" id="1.10.10.60:FF:000047">
    <property type="entry name" value="Myb transcription factor"/>
    <property type="match status" value="1"/>
</dbReference>
<accession>A0A0K9P7G8</accession>
<feature type="domain" description="HTH myb-type" evidence="8">
    <location>
        <begin position="9"/>
        <end position="61"/>
    </location>
</feature>
<proteinExistence type="predicted"/>
<keyword evidence="10" id="KW-1185">Reference proteome</keyword>
<dbReference type="PROSITE" id="PS51294">
    <property type="entry name" value="HTH_MYB"/>
    <property type="match status" value="2"/>
</dbReference>
<dbReference type="Pfam" id="PF00249">
    <property type="entry name" value="Myb_DNA-binding"/>
    <property type="match status" value="2"/>
</dbReference>
<keyword evidence="6" id="KW-0539">Nucleus</keyword>
<dbReference type="Gene3D" id="1.10.10.60">
    <property type="entry name" value="Homeodomain-like"/>
    <property type="match status" value="2"/>
</dbReference>
<comment type="caution">
    <text evidence="9">The sequence shown here is derived from an EMBL/GenBank/DDBJ whole genome shotgun (WGS) entry which is preliminary data.</text>
</comment>
<dbReference type="InterPro" id="IPR051953">
    <property type="entry name" value="Plant_SW-associated_TFs"/>
</dbReference>
<keyword evidence="4" id="KW-0238">DNA-binding</keyword>
<gene>
    <name evidence="9" type="ORF">ZOSMA_37G00420</name>
</gene>
<evidence type="ECO:0000256" key="4">
    <source>
        <dbReference type="ARBA" id="ARBA00023125"/>
    </source>
</evidence>
<evidence type="ECO:0000256" key="1">
    <source>
        <dbReference type="ARBA" id="ARBA00004123"/>
    </source>
</evidence>
<evidence type="ECO:0000259" key="8">
    <source>
        <dbReference type="PROSITE" id="PS51294"/>
    </source>
</evidence>
<evidence type="ECO:0000313" key="9">
    <source>
        <dbReference type="EMBL" id="KMZ64162.1"/>
    </source>
</evidence>
<dbReference type="PANTHER" id="PTHR47997:SF75">
    <property type="entry name" value="MYB DOMAIN PROTEIN 55"/>
    <property type="match status" value="1"/>
</dbReference>